<dbReference type="AlphaFoldDB" id="A0A815RPV1"/>
<keyword evidence="10" id="KW-0521">NADP</keyword>
<dbReference type="SUPFAM" id="SSF56399">
    <property type="entry name" value="ADP-ribosylation"/>
    <property type="match status" value="1"/>
</dbReference>
<keyword evidence="7" id="KW-0548">Nucleotidyltransferase</keyword>
<protein>
    <recommendedName>
        <fullName evidence="10">NAD(P)(+)--arginine ADP-ribosyltransferase</fullName>
        <ecNumber evidence="10">2.4.2.31</ecNumber>
    </recommendedName>
    <alternativeName>
        <fullName evidence="10">Mono(ADP-ribosyl)transferase</fullName>
    </alternativeName>
</protein>
<dbReference type="GO" id="GO:0016779">
    <property type="term" value="F:nucleotidyltransferase activity"/>
    <property type="evidence" value="ECO:0007669"/>
    <property type="project" value="UniProtKB-KW"/>
</dbReference>
<evidence type="ECO:0000256" key="7">
    <source>
        <dbReference type="ARBA" id="ARBA00022695"/>
    </source>
</evidence>
<evidence type="ECO:0000256" key="10">
    <source>
        <dbReference type="RuleBase" id="RU361228"/>
    </source>
</evidence>
<evidence type="ECO:0000256" key="1">
    <source>
        <dbReference type="ARBA" id="ARBA00004613"/>
    </source>
</evidence>
<dbReference type="GO" id="GO:0090729">
    <property type="term" value="F:toxin activity"/>
    <property type="evidence" value="ECO:0007669"/>
    <property type="project" value="UniProtKB-KW"/>
</dbReference>
<accession>A0A815RPV1</accession>
<keyword evidence="10" id="KW-0520">NAD</keyword>
<evidence type="ECO:0000256" key="6">
    <source>
        <dbReference type="ARBA" id="ARBA00022679"/>
    </source>
</evidence>
<evidence type="ECO:0000313" key="14">
    <source>
        <dbReference type="Proteomes" id="UP000663860"/>
    </source>
</evidence>
<keyword evidence="3" id="KW-0964">Secreted</keyword>
<dbReference type="Gene3D" id="3.90.176.10">
    <property type="entry name" value="Toxin ADP-ribosyltransferase, Chain A, domain 1"/>
    <property type="match status" value="1"/>
</dbReference>
<keyword evidence="6 10" id="KW-0808">Transferase</keyword>
<evidence type="ECO:0000256" key="8">
    <source>
        <dbReference type="ARBA" id="ARBA00023026"/>
    </source>
</evidence>
<evidence type="ECO:0000259" key="11">
    <source>
        <dbReference type="Pfam" id="PF01926"/>
    </source>
</evidence>
<dbReference type="PANTHER" id="PTHR10339">
    <property type="entry name" value="ADP-RIBOSYLTRANSFERASE"/>
    <property type="match status" value="1"/>
</dbReference>
<feature type="domain" description="G" evidence="11">
    <location>
        <begin position="277"/>
        <end position="400"/>
    </location>
</feature>
<dbReference type="GO" id="GO:0003950">
    <property type="term" value="F:NAD+ poly-ADP-ribosyltransferase activity"/>
    <property type="evidence" value="ECO:0007669"/>
    <property type="project" value="TreeGrafter"/>
</dbReference>
<dbReference type="InterPro" id="IPR050999">
    <property type="entry name" value="ADP-ribosyltransferase_ARG"/>
</dbReference>
<evidence type="ECO:0000256" key="9">
    <source>
        <dbReference type="ARBA" id="ARBA00047597"/>
    </source>
</evidence>
<keyword evidence="5 10" id="KW-0328">Glycosyltransferase</keyword>
<name>A0A815RPV1_9BILA</name>
<dbReference type="CDD" id="cd00882">
    <property type="entry name" value="Ras_like_GTPase"/>
    <property type="match status" value="1"/>
</dbReference>
<dbReference type="Proteomes" id="UP000663860">
    <property type="component" value="Unassembled WGS sequence"/>
</dbReference>
<evidence type="ECO:0000313" key="12">
    <source>
        <dbReference type="EMBL" id="CAF1479694.1"/>
    </source>
</evidence>
<dbReference type="InterPro" id="IPR027417">
    <property type="entry name" value="P-loop_NTPase"/>
</dbReference>
<dbReference type="InterPro" id="IPR000768">
    <property type="entry name" value="ART"/>
</dbReference>
<dbReference type="Gene3D" id="3.40.50.300">
    <property type="entry name" value="P-loop containing nucleotide triphosphate hydrolases"/>
    <property type="match status" value="1"/>
</dbReference>
<reference evidence="12" key="1">
    <citation type="submission" date="2021-02" db="EMBL/GenBank/DDBJ databases">
        <authorList>
            <person name="Nowell W R."/>
        </authorList>
    </citation>
    <scope>NUCLEOTIDE SEQUENCE</scope>
</reference>
<dbReference type="GO" id="GO:0005525">
    <property type="term" value="F:GTP binding"/>
    <property type="evidence" value="ECO:0007669"/>
    <property type="project" value="InterPro"/>
</dbReference>
<dbReference type="PROSITE" id="PS51996">
    <property type="entry name" value="TR_MART"/>
    <property type="match status" value="1"/>
</dbReference>
<dbReference type="InterPro" id="IPR006073">
    <property type="entry name" value="GTP-bd"/>
</dbReference>
<sequence>MASNFNIEKDQDNHVKYIDEVDLEPLYMQQPIRGYANLPLCTLEDAVKPIEQLLSDVQNMVWIVKNDLDLSDIPDGLSLDESASIRLYTLSWEPPEQSFYYILNSILRSREPARQEKLKNWHLYLKLFFTALERLPYAPPVVYRAVSADLSGKYNKGSKFVWWGFSSCTSSINVLDTFLKDKGPRTIFTIECMSGKGIKHHSFFQTENEVLLPAATQFEVVAQLQPSSDLHMIQLKECKPTFPLRELVTDLMTSFKNTTNINDFLCSLPGNEESYNRILVIGVTGVGKSSLINLLAGNVVAPVNDKAVGCTFDFTPYVFIQKQVKYEFVDTIGLNDSSNGRENEAQTLAKLLRFIKENQQGFNCVLFVARKGRITKAFDENHLIFVQRLLENRVPSILVVTGCEMDEPLNKWQNNESTKSVSITVYCLILAILK</sequence>
<dbReference type="Proteomes" id="UP000663868">
    <property type="component" value="Unassembled WGS sequence"/>
</dbReference>
<dbReference type="GO" id="GO:0005576">
    <property type="term" value="C:extracellular region"/>
    <property type="evidence" value="ECO:0007669"/>
    <property type="project" value="UniProtKB-SubCell"/>
</dbReference>
<evidence type="ECO:0000256" key="5">
    <source>
        <dbReference type="ARBA" id="ARBA00022676"/>
    </source>
</evidence>
<dbReference type="PANTHER" id="PTHR10339:SF25">
    <property type="entry name" value="SECRETED EXOENZYME S"/>
    <property type="match status" value="1"/>
</dbReference>
<comment type="caution">
    <text evidence="12">The sequence shown here is derived from an EMBL/GenBank/DDBJ whole genome shotgun (WGS) entry which is preliminary data.</text>
</comment>
<comment type="similarity">
    <text evidence="2 10">Belongs to the Arg-specific ADP-ribosyltransferase family.</text>
</comment>
<evidence type="ECO:0000256" key="2">
    <source>
        <dbReference type="ARBA" id="ARBA00009558"/>
    </source>
</evidence>
<comment type="catalytic activity">
    <reaction evidence="9 10">
        <text>L-arginyl-[protein] + NAD(+) = N(omega)-(ADP-D-ribosyl)-L-arginyl-[protein] + nicotinamide + H(+)</text>
        <dbReference type="Rhea" id="RHEA:19149"/>
        <dbReference type="Rhea" id="RHEA-COMP:10532"/>
        <dbReference type="Rhea" id="RHEA-COMP:15087"/>
        <dbReference type="ChEBI" id="CHEBI:15378"/>
        <dbReference type="ChEBI" id="CHEBI:17154"/>
        <dbReference type="ChEBI" id="CHEBI:29965"/>
        <dbReference type="ChEBI" id="CHEBI:57540"/>
        <dbReference type="ChEBI" id="CHEBI:142554"/>
        <dbReference type="EC" id="2.4.2.31"/>
    </reaction>
</comment>
<organism evidence="12 14">
    <name type="scientific">Adineta steineri</name>
    <dbReference type="NCBI Taxonomy" id="433720"/>
    <lineage>
        <taxon>Eukaryota</taxon>
        <taxon>Metazoa</taxon>
        <taxon>Spiralia</taxon>
        <taxon>Gnathifera</taxon>
        <taxon>Rotifera</taxon>
        <taxon>Eurotatoria</taxon>
        <taxon>Bdelloidea</taxon>
        <taxon>Adinetida</taxon>
        <taxon>Adinetidae</taxon>
        <taxon>Adineta</taxon>
    </lineage>
</organism>
<dbReference type="GO" id="GO:0106274">
    <property type="term" value="F:NAD+-protein-arginine ADP-ribosyltransferase activity"/>
    <property type="evidence" value="ECO:0007669"/>
    <property type="project" value="UniProtKB-EC"/>
</dbReference>
<proteinExistence type="inferred from homology"/>
<evidence type="ECO:0000256" key="4">
    <source>
        <dbReference type="ARBA" id="ARBA00022656"/>
    </source>
</evidence>
<comment type="subcellular location">
    <subcellularLocation>
        <location evidence="1">Secreted</location>
    </subcellularLocation>
</comment>
<keyword evidence="4" id="KW-0800">Toxin</keyword>
<dbReference type="Pfam" id="PF01129">
    <property type="entry name" value="ART"/>
    <property type="match status" value="1"/>
</dbReference>
<evidence type="ECO:0000256" key="3">
    <source>
        <dbReference type="ARBA" id="ARBA00022525"/>
    </source>
</evidence>
<dbReference type="Pfam" id="PF01926">
    <property type="entry name" value="MMR_HSR1"/>
    <property type="match status" value="1"/>
</dbReference>
<evidence type="ECO:0000313" key="13">
    <source>
        <dbReference type="EMBL" id="CAF4096944.1"/>
    </source>
</evidence>
<dbReference type="SUPFAM" id="SSF52540">
    <property type="entry name" value="P-loop containing nucleoside triphosphate hydrolases"/>
    <property type="match status" value="1"/>
</dbReference>
<dbReference type="EMBL" id="CAJOBB010004632">
    <property type="protein sequence ID" value="CAF4096944.1"/>
    <property type="molecule type" value="Genomic_DNA"/>
</dbReference>
<dbReference type="EMBL" id="CAJNOE010002359">
    <property type="protein sequence ID" value="CAF1479694.1"/>
    <property type="molecule type" value="Genomic_DNA"/>
</dbReference>
<dbReference type="EC" id="2.4.2.31" evidence="10"/>
<keyword evidence="8" id="KW-0843">Virulence</keyword>
<gene>
    <name evidence="12" type="ORF">IZO911_LOCUS43915</name>
    <name evidence="13" type="ORF">KXQ929_LOCUS34298</name>
</gene>